<dbReference type="PANTHER" id="PTHR45024">
    <property type="entry name" value="DEHYDROGENASES, SHORT CHAIN"/>
    <property type="match status" value="1"/>
</dbReference>
<evidence type="ECO:0000256" key="3">
    <source>
        <dbReference type="RuleBase" id="RU000363"/>
    </source>
</evidence>
<dbReference type="InterPro" id="IPR020904">
    <property type="entry name" value="Sc_DH/Rdtase_CS"/>
</dbReference>
<evidence type="ECO:0000313" key="5">
    <source>
        <dbReference type="Proteomes" id="UP000585272"/>
    </source>
</evidence>
<dbReference type="SUPFAM" id="SSF51735">
    <property type="entry name" value="NAD(P)-binding Rossmann-fold domains"/>
    <property type="match status" value="1"/>
</dbReference>
<dbReference type="AlphaFoldDB" id="A0A840I8R7"/>
<dbReference type="PANTHER" id="PTHR45024:SF2">
    <property type="entry name" value="SCP2 DOMAIN-CONTAINING PROTEIN"/>
    <property type="match status" value="1"/>
</dbReference>
<dbReference type="GO" id="GO:0016491">
    <property type="term" value="F:oxidoreductase activity"/>
    <property type="evidence" value="ECO:0007669"/>
    <property type="project" value="UniProtKB-KW"/>
</dbReference>
<keyword evidence="2" id="KW-0560">Oxidoreductase</keyword>
<comment type="similarity">
    <text evidence="1 3">Belongs to the short-chain dehydrogenases/reductases (SDR) family.</text>
</comment>
<dbReference type="PRINTS" id="PR00080">
    <property type="entry name" value="SDRFAMILY"/>
</dbReference>
<dbReference type="Proteomes" id="UP000585272">
    <property type="component" value="Unassembled WGS sequence"/>
</dbReference>
<evidence type="ECO:0000256" key="2">
    <source>
        <dbReference type="ARBA" id="ARBA00023002"/>
    </source>
</evidence>
<dbReference type="InterPro" id="IPR002347">
    <property type="entry name" value="SDR_fam"/>
</dbReference>
<name>A0A840I8R7_9ACTN</name>
<sequence>MTVRFDGRVALVTGAGRGIGREHALELAARGAAVVVNDLGGGADGSGADAEPAHEVAAAIRAAGGRAIANLDSVATPEGAAAIVAAAVSAFGRLDMVVNNAGITLGDWPTMVDVHLSGTFYVCRAAWPLMVAQGGGRIVNTTSAAGLFGLTVDGPHGLDFFAYGAAKMGIVGLTRGLAIEGRPHGIRVNAISPVAHSRLTAWYPDPRVVAWMERHFPAAKVAPAVAALLHDDCPLSGETFSVGGGRIARVFVGETPGVSDVEPTAERVLAQLDDVTDTEGFFVPVDTADEMRAYRDLLVRRTSGS</sequence>
<gene>
    <name evidence="4" type="ORF">BDZ31_000216</name>
</gene>
<dbReference type="InterPro" id="IPR036291">
    <property type="entry name" value="NAD(P)-bd_dom_sf"/>
</dbReference>
<dbReference type="Pfam" id="PF00106">
    <property type="entry name" value="adh_short"/>
    <property type="match status" value="1"/>
</dbReference>
<protein>
    <submittedName>
        <fullName evidence="4">NAD(P)-dependent dehydrogenase (Short-subunit alcohol dehydrogenase family)</fullName>
    </submittedName>
</protein>
<dbReference type="RefSeq" id="WP_183338145.1">
    <property type="nucleotide sequence ID" value="NZ_JACHNU010000001.1"/>
</dbReference>
<dbReference type="Gene3D" id="3.40.50.720">
    <property type="entry name" value="NAD(P)-binding Rossmann-like Domain"/>
    <property type="match status" value="1"/>
</dbReference>
<proteinExistence type="inferred from homology"/>
<evidence type="ECO:0000313" key="4">
    <source>
        <dbReference type="EMBL" id="MBB4660643.1"/>
    </source>
</evidence>
<reference evidence="4 5" key="1">
    <citation type="submission" date="2020-08" db="EMBL/GenBank/DDBJ databases">
        <title>Genomic Encyclopedia of Archaeal and Bacterial Type Strains, Phase II (KMG-II): from individual species to whole genera.</title>
        <authorList>
            <person name="Goeker M."/>
        </authorList>
    </citation>
    <scope>NUCLEOTIDE SEQUENCE [LARGE SCALE GENOMIC DNA]</scope>
    <source>
        <strain evidence="4 5">DSM 23288</strain>
    </source>
</reference>
<dbReference type="InterPro" id="IPR051687">
    <property type="entry name" value="Peroxisomal_Beta-Oxidation"/>
</dbReference>
<accession>A0A840I8R7</accession>
<dbReference type="PRINTS" id="PR00081">
    <property type="entry name" value="GDHRDH"/>
</dbReference>
<evidence type="ECO:0000256" key="1">
    <source>
        <dbReference type="ARBA" id="ARBA00006484"/>
    </source>
</evidence>
<dbReference type="PROSITE" id="PS00061">
    <property type="entry name" value="ADH_SHORT"/>
    <property type="match status" value="1"/>
</dbReference>
<keyword evidence="5" id="KW-1185">Reference proteome</keyword>
<dbReference type="EMBL" id="JACHNU010000001">
    <property type="protein sequence ID" value="MBB4660643.1"/>
    <property type="molecule type" value="Genomic_DNA"/>
</dbReference>
<organism evidence="4 5">
    <name type="scientific">Conexibacter arvalis</name>
    <dbReference type="NCBI Taxonomy" id="912552"/>
    <lineage>
        <taxon>Bacteria</taxon>
        <taxon>Bacillati</taxon>
        <taxon>Actinomycetota</taxon>
        <taxon>Thermoleophilia</taxon>
        <taxon>Solirubrobacterales</taxon>
        <taxon>Conexibacteraceae</taxon>
        <taxon>Conexibacter</taxon>
    </lineage>
</organism>
<comment type="caution">
    <text evidence="4">The sequence shown here is derived from an EMBL/GenBank/DDBJ whole genome shotgun (WGS) entry which is preliminary data.</text>
</comment>